<dbReference type="InterPro" id="IPR045491">
    <property type="entry name" value="DUF6433"/>
</dbReference>
<dbReference type="Pfam" id="PF20025">
    <property type="entry name" value="DUF6433"/>
    <property type="match status" value="1"/>
</dbReference>
<organism evidence="1 2">
    <name type="scientific">Candidatus Thiodiazotropha taylori</name>
    <dbReference type="NCBI Taxonomy" id="2792791"/>
    <lineage>
        <taxon>Bacteria</taxon>
        <taxon>Pseudomonadati</taxon>
        <taxon>Pseudomonadota</taxon>
        <taxon>Gammaproteobacteria</taxon>
        <taxon>Chromatiales</taxon>
        <taxon>Sedimenticolaceae</taxon>
        <taxon>Candidatus Thiodiazotropha</taxon>
    </lineage>
</organism>
<dbReference type="Proteomes" id="UP000886667">
    <property type="component" value="Unassembled WGS sequence"/>
</dbReference>
<accession>A0A9E4K985</accession>
<dbReference type="AlphaFoldDB" id="A0A9E4K985"/>
<sequence length="155" mass="18066">MKKTNIKAEDMQVFEILNELVKIEDKATQINWLKHHFRNHQPLQYVIKMNFCDTIQSLLPEGDPPHNQSELDGPARASLWHYLKMFPRFVKSTQSQNLPMLKIEALFIEMLEAIEPDEASMICLAKDKKLESKWDLDISVFQEAFPGLAIQRKAK</sequence>
<proteinExistence type="predicted"/>
<evidence type="ECO:0000313" key="1">
    <source>
        <dbReference type="EMBL" id="MCG7944788.1"/>
    </source>
</evidence>
<protein>
    <submittedName>
        <fullName evidence="1">Uncharacterized protein</fullName>
    </submittedName>
</protein>
<dbReference type="EMBL" id="JAEPCM010000016">
    <property type="protein sequence ID" value="MCG7944788.1"/>
    <property type="molecule type" value="Genomic_DNA"/>
</dbReference>
<evidence type="ECO:0000313" key="2">
    <source>
        <dbReference type="Proteomes" id="UP000886667"/>
    </source>
</evidence>
<gene>
    <name evidence="1" type="ORF">JAZ07_00420</name>
</gene>
<name>A0A9E4K985_9GAMM</name>
<comment type="caution">
    <text evidence="1">The sequence shown here is derived from an EMBL/GenBank/DDBJ whole genome shotgun (WGS) entry which is preliminary data.</text>
</comment>
<reference evidence="1" key="1">
    <citation type="journal article" date="2021" name="Proc. Natl. Acad. Sci. U.S.A.">
        <title>Global biogeography of chemosynthetic symbionts reveals both localized and globally distributed symbiont groups. .</title>
        <authorList>
            <person name="Osvatic J.T."/>
            <person name="Wilkins L.G.E."/>
            <person name="Leibrecht L."/>
            <person name="Leray M."/>
            <person name="Zauner S."/>
            <person name="Polzin J."/>
            <person name="Camacho Y."/>
            <person name="Gros O."/>
            <person name="van Gils J.A."/>
            <person name="Eisen J.A."/>
            <person name="Petersen J.M."/>
            <person name="Yuen B."/>
        </authorList>
    </citation>
    <scope>NUCLEOTIDE SEQUENCE</scope>
    <source>
        <strain evidence="1">MAGclacostrist064TRANS</strain>
    </source>
</reference>